<evidence type="ECO:0000256" key="4">
    <source>
        <dbReference type="ARBA" id="ARBA00023235"/>
    </source>
</evidence>
<dbReference type="PIRSF" id="PIRSF000709">
    <property type="entry name" value="6PFK_2-Ptase"/>
    <property type="match status" value="1"/>
</dbReference>
<name>A0A7R7IE50_9FIRM</name>
<evidence type="ECO:0000256" key="2">
    <source>
        <dbReference type="ARBA" id="ARBA00012028"/>
    </source>
</evidence>
<dbReference type="PROSITE" id="PS00175">
    <property type="entry name" value="PG_MUTASE"/>
    <property type="match status" value="1"/>
</dbReference>
<dbReference type="InterPro" id="IPR001345">
    <property type="entry name" value="PG/BPGM_mutase_AS"/>
</dbReference>
<dbReference type="CDD" id="cd07067">
    <property type="entry name" value="HP_PGM_like"/>
    <property type="match status" value="1"/>
</dbReference>
<dbReference type="InterPro" id="IPR013078">
    <property type="entry name" value="His_Pase_superF_clade-1"/>
</dbReference>
<dbReference type="SUPFAM" id="SSF53254">
    <property type="entry name" value="Phosphoglycerate mutase-like"/>
    <property type="match status" value="1"/>
</dbReference>
<dbReference type="KEGG" id="ahb:bsdtb5_35520"/>
<feature type="active site" description="Proton donor/acceptor" evidence="5">
    <location>
        <position position="81"/>
    </location>
</feature>
<dbReference type="SMART" id="SM00855">
    <property type="entry name" value="PGAM"/>
    <property type="match status" value="1"/>
</dbReference>
<dbReference type="RefSeq" id="WP_271713313.1">
    <property type="nucleotide sequence ID" value="NZ_AP024169.1"/>
</dbReference>
<feature type="binding site" evidence="6">
    <location>
        <position position="57"/>
    </location>
    <ligand>
        <name>substrate</name>
    </ligand>
</feature>
<feature type="binding site" evidence="6">
    <location>
        <begin position="7"/>
        <end position="14"/>
    </location>
    <ligand>
        <name>substrate</name>
    </ligand>
</feature>
<evidence type="ECO:0000256" key="3">
    <source>
        <dbReference type="ARBA" id="ARBA00023152"/>
    </source>
</evidence>
<dbReference type="InterPro" id="IPR005952">
    <property type="entry name" value="Phosphogly_mut1"/>
</dbReference>
<evidence type="ECO:0000256" key="1">
    <source>
        <dbReference type="ARBA" id="ARBA00006717"/>
    </source>
</evidence>
<sequence length="193" mass="22173">MRIYLVRHGESVGNKQDLMYGHTDYPLTNKGIEDAKKVAEKLKDFDFSICYTSELQRAFHTAEYIVGNREVEVNRLKNLNEQYMGDFENITFKDLMIKYPKEANGMIQNWIENAPVNGETFDELYNRVSTVADMILNTDRDTLVVAHFGSLTALLIRILGVNKEVANKILFEHGTYTEVIINEYGTRLGHLNS</sequence>
<evidence type="ECO:0000313" key="8">
    <source>
        <dbReference type="Proteomes" id="UP000595897"/>
    </source>
</evidence>
<proteinExistence type="inferred from homology"/>
<keyword evidence="8" id="KW-1185">Reference proteome</keyword>
<dbReference type="Gene3D" id="3.40.50.1240">
    <property type="entry name" value="Phosphoglycerate mutase-like"/>
    <property type="match status" value="1"/>
</dbReference>
<keyword evidence="3" id="KW-0324">Glycolysis</keyword>
<evidence type="ECO:0000256" key="5">
    <source>
        <dbReference type="PIRSR" id="PIRSR613078-1"/>
    </source>
</evidence>
<feature type="active site" description="Tele-phosphohistidine intermediate" evidence="5">
    <location>
        <position position="8"/>
    </location>
</feature>
<dbReference type="InterPro" id="IPR029033">
    <property type="entry name" value="His_PPase_superfam"/>
</dbReference>
<keyword evidence="4" id="KW-0413">Isomerase</keyword>
<dbReference type="PANTHER" id="PTHR11931">
    <property type="entry name" value="PHOSPHOGLYCERATE MUTASE"/>
    <property type="match status" value="1"/>
</dbReference>
<evidence type="ECO:0000256" key="6">
    <source>
        <dbReference type="PIRSR" id="PIRSR613078-2"/>
    </source>
</evidence>
<comment type="similarity">
    <text evidence="1">Belongs to the phosphoglycerate mutase family. BPG-dependent PGAM subfamily.</text>
</comment>
<accession>A0A7R7IE50</accession>
<gene>
    <name evidence="7" type="ORF">bsdtb5_35520</name>
</gene>
<protein>
    <recommendedName>
        <fullName evidence="2">phosphoglycerate mutase (2,3-diphosphoglycerate-dependent)</fullName>
        <ecNumber evidence="2">5.4.2.11</ecNumber>
    </recommendedName>
</protein>
<dbReference type="Pfam" id="PF00300">
    <property type="entry name" value="His_Phos_1"/>
    <property type="match status" value="1"/>
</dbReference>
<dbReference type="GO" id="GO:0004619">
    <property type="term" value="F:phosphoglycerate mutase activity"/>
    <property type="evidence" value="ECO:0007669"/>
    <property type="project" value="UniProtKB-EC"/>
</dbReference>
<dbReference type="AlphaFoldDB" id="A0A7R7IE50"/>
<dbReference type="EC" id="5.4.2.11" evidence="2"/>
<reference evidence="7 8" key="1">
    <citation type="submission" date="2020-11" db="EMBL/GenBank/DDBJ databases">
        <title>Draft genome sequencing of a Lachnospiraceae strain isolated from anoxic soil subjected to BSD treatment.</title>
        <authorList>
            <person name="Uek A."/>
            <person name="Tonouchi A."/>
        </authorList>
    </citation>
    <scope>NUCLEOTIDE SEQUENCE [LARGE SCALE GENOMIC DNA]</scope>
    <source>
        <strain evidence="7 8">TB5</strain>
    </source>
</reference>
<organism evidence="7 8">
    <name type="scientific">Anaeromicropila herbilytica</name>
    <dbReference type="NCBI Taxonomy" id="2785025"/>
    <lineage>
        <taxon>Bacteria</taxon>
        <taxon>Bacillati</taxon>
        <taxon>Bacillota</taxon>
        <taxon>Clostridia</taxon>
        <taxon>Lachnospirales</taxon>
        <taxon>Lachnospiraceae</taxon>
        <taxon>Anaeromicropila</taxon>
    </lineage>
</organism>
<evidence type="ECO:0000313" key="7">
    <source>
        <dbReference type="EMBL" id="BCN32257.1"/>
    </source>
</evidence>
<dbReference type="Proteomes" id="UP000595897">
    <property type="component" value="Chromosome"/>
</dbReference>
<dbReference type="GO" id="GO:0006096">
    <property type="term" value="P:glycolytic process"/>
    <property type="evidence" value="ECO:0007669"/>
    <property type="project" value="UniProtKB-KW"/>
</dbReference>
<dbReference type="EMBL" id="AP024169">
    <property type="protein sequence ID" value="BCN32257.1"/>
    <property type="molecule type" value="Genomic_DNA"/>
</dbReference>